<dbReference type="Proteomes" id="UP000707451">
    <property type="component" value="Unassembled WGS sequence"/>
</dbReference>
<dbReference type="InterPro" id="IPR032675">
    <property type="entry name" value="LRR_dom_sf"/>
</dbReference>
<name>A0A9P7XST2_9FUNG</name>
<sequence length="710" mass="82295">MDTNPLALPEIVLRIGLYIQIWFPVPSDSTIYKTTTCDFQPNDLLAAIAINRLFRRTLKPLLWTVYNECCFHPKGFLPKCISRLVTLNNSCQYIRYLELLHRSEPCHLFQQPDLFQFKNCTQLRELKLSKYVDLGWAVQLIEANPDLILLDWTYPDEVELGHHRCESSQAQELDFSKNLLCVIGLQKLRSLRLEAWSIKILHLYHILDMLADSLEELYLAENNTLEMNRTVDTTTSTLQKSFLATASEEEIIEARGLVPKRPLLLPKLKTFHLDIDWKSSDLKPIYDMMRAFPALETLIIHPNVMLDFVKLRPILRRFCPNLRSIQYIPHRWSEKGSHPFDNDTLITIFESLTPGNLVDFRMGLDEDELDDDVMMALLEHRNGLETLELGFCGFEYRPFENVASILRQCKKLKRVSFYTSSQNWRVEDVKDLFAVHHVPWACKGLESLEMRGFYAGGDEFGADDGAEDGYDVHNPDGDPAAHFESRGYLPKPWRYLAKDEDKAQLDRSGRAFVHPHLRFMVFAAVQGMPLMKRVVLNNEHYETPVIEPRLYKDPHAYKDPHVNKPVAFSPDPRGLIRDILNNNCHHIRYLELLQNEAAALVFPQPTMFKFKEYVNLQELWILMYVDSPVGVSSVPAAPARQILNRSRNSLEGLDLATKIDFLVQDMEEPSDREWLVPKYPLAPIWMDEWGANWEYEICRVPHAPQAQDSL</sequence>
<dbReference type="SUPFAM" id="SSF52047">
    <property type="entry name" value="RNI-like"/>
    <property type="match status" value="1"/>
</dbReference>
<accession>A0A9P7XST2</accession>
<proteinExistence type="predicted"/>
<gene>
    <name evidence="1" type="ORF">KI688_001693</name>
</gene>
<dbReference type="EMBL" id="JAHRHY010000010">
    <property type="protein sequence ID" value="KAG9066467.1"/>
    <property type="molecule type" value="Genomic_DNA"/>
</dbReference>
<protein>
    <submittedName>
        <fullName evidence="1">Uncharacterized protein</fullName>
    </submittedName>
</protein>
<organism evidence="1 2">
    <name type="scientific">Linnemannia hyalina</name>
    <dbReference type="NCBI Taxonomy" id="64524"/>
    <lineage>
        <taxon>Eukaryota</taxon>
        <taxon>Fungi</taxon>
        <taxon>Fungi incertae sedis</taxon>
        <taxon>Mucoromycota</taxon>
        <taxon>Mortierellomycotina</taxon>
        <taxon>Mortierellomycetes</taxon>
        <taxon>Mortierellales</taxon>
        <taxon>Mortierellaceae</taxon>
        <taxon>Linnemannia</taxon>
    </lineage>
</organism>
<comment type="caution">
    <text evidence="1">The sequence shown here is derived from an EMBL/GenBank/DDBJ whole genome shotgun (WGS) entry which is preliminary data.</text>
</comment>
<evidence type="ECO:0000313" key="2">
    <source>
        <dbReference type="Proteomes" id="UP000707451"/>
    </source>
</evidence>
<dbReference type="Gene3D" id="3.80.10.10">
    <property type="entry name" value="Ribonuclease Inhibitor"/>
    <property type="match status" value="1"/>
</dbReference>
<reference evidence="1" key="1">
    <citation type="submission" date="2021-06" db="EMBL/GenBank/DDBJ databases">
        <title>Genome Sequence of Mortierella hyaline Strain SCG-10, a Cold-Adapted, Nitrate-Reducing Fungus Isolated from Soil in Minnesota, USA.</title>
        <authorList>
            <person name="Aldossari N."/>
        </authorList>
    </citation>
    <scope>NUCLEOTIDE SEQUENCE</scope>
    <source>
        <strain evidence="1">SCG-10</strain>
    </source>
</reference>
<dbReference type="AlphaFoldDB" id="A0A9P7XST2"/>
<keyword evidence="2" id="KW-1185">Reference proteome</keyword>
<dbReference type="OrthoDB" id="2384330at2759"/>
<evidence type="ECO:0000313" key="1">
    <source>
        <dbReference type="EMBL" id="KAG9066467.1"/>
    </source>
</evidence>